<evidence type="ECO:0000313" key="7">
    <source>
        <dbReference type="Proteomes" id="UP001212411"/>
    </source>
</evidence>
<evidence type="ECO:0000256" key="5">
    <source>
        <dbReference type="ARBA" id="ARBA00038063"/>
    </source>
</evidence>
<evidence type="ECO:0000256" key="4">
    <source>
        <dbReference type="ARBA" id="ARBA00022884"/>
    </source>
</evidence>
<dbReference type="Pfam" id="PF01195">
    <property type="entry name" value="Pept_tRNA_hydro"/>
    <property type="match status" value="1"/>
</dbReference>
<dbReference type="EC" id="3.1.1.29" evidence="1"/>
<name>A0AAF0AT51_9SCHI</name>
<proteinExistence type="inferred from homology"/>
<sequence>MLIKTSQQKTNTLEEMEKPLLVFGLGNPGSAFTKSRHSLGKLLVQMYAERMNFPKGWPSTRDNITLYPSKNYMNESGKLLGKVQSQYLSSLPPMEKARASCIVVHDELELDLGKLRYRIGGSHKGHNGVRSCQAVLGKEGFHRISVGIGRCESRSSQEVAQFVLGKFKPNEMKVVETKVFEEFSSLLNQIRVETNEPSFDNQSNKKRS</sequence>
<dbReference type="InterPro" id="IPR001328">
    <property type="entry name" value="Pept_tRNA_hydro"/>
</dbReference>
<dbReference type="KEGG" id="som:SOMG_01114"/>
<dbReference type="PROSITE" id="PS01196">
    <property type="entry name" value="PEPT_TRNA_HYDROL_2"/>
    <property type="match status" value="1"/>
</dbReference>
<evidence type="ECO:0000256" key="2">
    <source>
        <dbReference type="ARBA" id="ARBA00022555"/>
    </source>
</evidence>
<organism evidence="6 7">
    <name type="scientific">Schizosaccharomyces osmophilus</name>
    <dbReference type="NCBI Taxonomy" id="2545709"/>
    <lineage>
        <taxon>Eukaryota</taxon>
        <taxon>Fungi</taxon>
        <taxon>Dikarya</taxon>
        <taxon>Ascomycota</taxon>
        <taxon>Taphrinomycotina</taxon>
        <taxon>Schizosaccharomycetes</taxon>
        <taxon>Schizosaccharomycetales</taxon>
        <taxon>Schizosaccharomycetaceae</taxon>
        <taxon>Schizosaccharomyces</taxon>
    </lineage>
</organism>
<dbReference type="SUPFAM" id="SSF53178">
    <property type="entry name" value="Peptidyl-tRNA hydrolase-like"/>
    <property type="match status" value="1"/>
</dbReference>
<gene>
    <name evidence="6" type="primary">pth1</name>
    <name evidence="6" type="ORF">SOMG_01114</name>
</gene>
<dbReference type="GeneID" id="80874596"/>
<dbReference type="EMBL" id="CP115611">
    <property type="protein sequence ID" value="WBW71296.1"/>
    <property type="molecule type" value="Genomic_DNA"/>
</dbReference>
<dbReference type="Gene3D" id="3.40.50.1470">
    <property type="entry name" value="Peptidyl-tRNA hydrolase"/>
    <property type="match status" value="1"/>
</dbReference>
<dbReference type="AlphaFoldDB" id="A0AAF0AT51"/>
<dbReference type="PANTHER" id="PTHR17224">
    <property type="entry name" value="PEPTIDYL-TRNA HYDROLASE"/>
    <property type="match status" value="1"/>
</dbReference>
<comment type="similarity">
    <text evidence="5">Belongs to the PTH family.</text>
</comment>
<evidence type="ECO:0000256" key="3">
    <source>
        <dbReference type="ARBA" id="ARBA00022801"/>
    </source>
</evidence>
<dbReference type="GO" id="GO:0004045">
    <property type="term" value="F:peptidyl-tRNA hydrolase activity"/>
    <property type="evidence" value="ECO:0007669"/>
    <property type="project" value="UniProtKB-EC"/>
</dbReference>
<protein>
    <recommendedName>
        <fullName evidence="1">peptidyl-tRNA hydrolase</fullName>
        <ecNumber evidence="1">3.1.1.29</ecNumber>
    </recommendedName>
</protein>
<dbReference type="PANTHER" id="PTHR17224:SF1">
    <property type="entry name" value="PEPTIDYL-TRNA HYDROLASE"/>
    <property type="match status" value="1"/>
</dbReference>
<keyword evidence="4" id="KW-0694">RNA-binding</keyword>
<keyword evidence="2" id="KW-0820">tRNA-binding</keyword>
<dbReference type="Proteomes" id="UP001212411">
    <property type="component" value="Chromosome 1"/>
</dbReference>
<dbReference type="NCBIfam" id="TIGR00447">
    <property type="entry name" value="pth"/>
    <property type="match status" value="1"/>
</dbReference>
<dbReference type="RefSeq" id="XP_056035539.1">
    <property type="nucleotide sequence ID" value="XM_056179907.1"/>
</dbReference>
<evidence type="ECO:0000256" key="1">
    <source>
        <dbReference type="ARBA" id="ARBA00013260"/>
    </source>
</evidence>
<reference evidence="6 7" key="1">
    <citation type="journal article" date="2023" name="G3 (Bethesda)">
        <title>A high-quality reference genome for the fission yeast Schizosaccharomyces osmophilus.</title>
        <authorList>
            <person name="Jia G.S."/>
            <person name="Zhang W.C."/>
            <person name="Liang Y."/>
            <person name="Liu X.H."/>
            <person name="Rhind N."/>
            <person name="Pidoux A."/>
            <person name="Brysch-Herzberg M."/>
            <person name="Du L.L."/>
        </authorList>
    </citation>
    <scope>NUCLEOTIDE SEQUENCE [LARGE SCALE GENOMIC DNA]</scope>
    <source>
        <strain evidence="6 7">CBS 15793</strain>
    </source>
</reference>
<dbReference type="InterPro" id="IPR018171">
    <property type="entry name" value="Pept_tRNA_hydro_CS"/>
</dbReference>
<accession>A0AAF0AT51</accession>
<dbReference type="CDD" id="cd00462">
    <property type="entry name" value="PTH"/>
    <property type="match status" value="1"/>
</dbReference>
<keyword evidence="7" id="KW-1185">Reference proteome</keyword>
<keyword evidence="3 6" id="KW-0378">Hydrolase</keyword>
<evidence type="ECO:0000313" key="6">
    <source>
        <dbReference type="EMBL" id="WBW71296.1"/>
    </source>
</evidence>
<dbReference type="GO" id="GO:0000049">
    <property type="term" value="F:tRNA binding"/>
    <property type="evidence" value="ECO:0007669"/>
    <property type="project" value="UniProtKB-KW"/>
</dbReference>
<dbReference type="InterPro" id="IPR036416">
    <property type="entry name" value="Pept_tRNA_hydro_sf"/>
</dbReference>